<dbReference type="PANTHER" id="PTHR42971">
    <property type="entry name" value="TRNA (CYTIDINE(34)-2'-O)-METHYLTRANSFERASE"/>
    <property type="match status" value="1"/>
</dbReference>
<proteinExistence type="inferred from homology"/>
<accession>A0A8J5UX46</accession>
<evidence type="ECO:0000313" key="7">
    <source>
        <dbReference type="EMBL" id="KAG8047762.1"/>
    </source>
</evidence>
<evidence type="ECO:0000256" key="5">
    <source>
        <dbReference type="ARBA" id="ARBA00022694"/>
    </source>
</evidence>
<dbReference type="EMBL" id="JAAALK010000290">
    <property type="protein sequence ID" value="KAG8047762.1"/>
    <property type="molecule type" value="Genomic_DNA"/>
</dbReference>
<dbReference type="GO" id="GO:0003723">
    <property type="term" value="F:RNA binding"/>
    <property type="evidence" value="ECO:0007669"/>
    <property type="project" value="InterPro"/>
</dbReference>
<evidence type="ECO:0000256" key="4">
    <source>
        <dbReference type="ARBA" id="ARBA00022691"/>
    </source>
</evidence>
<evidence type="ECO:0000313" key="8">
    <source>
        <dbReference type="Proteomes" id="UP000729402"/>
    </source>
</evidence>
<keyword evidence="8" id="KW-1185">Reference proteome</keyword>
<keyword evidence="1" id="KW-0963">Cytoplasm</keyword>
<dbReference type="PANTHER" id="PTHR42971:SF1">
    <property type="entry name" value="TRNA (CYTIDINE(34)-2'-O)-METHYLTRANSFERASE"/>
    <property type="match status" value="1"/>
</dbReference>
<dbReference type="GO" id="GO:0008173">
    <property type="term" value="F:RNA methyltransferase activity"/>
    <property type="evidence" value="ECO:0007669"/>
    <property type="project" value="InterPro"/>
</dbReference>
<gene>
    <name evidence="7" type="ORF">GUJ93_ZPchr0008g13839</name>
</gene>
<keyword evidence="3" id="KW-0808">Transferase</keyword>
<evidence type="ECO:0000259" key="6">
    <source>
        <dbReference type="Pfam" id="PF00588"/>
    </source>
</evidence>
<dbReference type="Pfam" id="PF00588">
    <property type="entry name" value="SpoU_methylase"/>
    <property type="match status" value="1"/>
</dbReference>
<comment type="caution">
    <text evidence="7">The sequence shown here is derived from an EMBL/GenBank/DDBJ whole genome shotgun (WGS) entry which is preliminary data.</text>
</comment>
<organism evidence="7 8">
    <name type="scientific">Zizania palustris</name>
    <name type="common">Northern wild rice</name>
    <dbReference type="NCBI Taxonomy" id="103762"/>
    <lineage>
        <taxon>Eukaryota</taxon>
        <taxon>Viridiplantae</taxon>
        <taxon>Streptophyta</taxon>
        <taxon>Embryophyta</taxon>
        <taxon>Tracheophyta</taxon>
        <taxon>Spermatophyta</taxon>
        <taxon>Magnoliopsida</taxon>
        <taxon>Liliopsida</taxon>
        <taxon>Poales</taxon>
        <taxon>Poaceae</taxon>
        <taxon>BOP clade</taxon>
        <taxon>Oryzoideae</taxon>
        <taxon>Oryzeae</taxon>
        <taxon>Zizaniinae</taxon>
        <taxon>Zizania</taxon>
    </lineage>
</organism>
<keyword evidence="2" id="KW-0489">Methyltransferase</keyword>
<keyword evidence="4" id="KW-0949">S-adenosyl-L-methionine</keyword>
<dbReference type="InterPro" id="IPR001537">
    <property type="entry name" value="SpoU_MeTrfase"/>
</dbReference>
<dbReference type="GO" id="GO:0002130">
    <property type="term" value="P:wobble position ribose methylation"/>
    <property type="evidence" value="ECO:0007669"/>
    <property type="project" value="TreeGrafter"/>
</dbReference>
<reference evidence="7" key="1">
    <citation type="journal article" date="2021" name="bioRxiv">
        <title>Whole Genome Assembly and Annotation of Northern Wild Rice, Zizania palustris L., Supports a Whole Genome Duplication in the Zizania Genus.</title>
        <authorList>
            <person name="Haas M."/>
            <person name="Kono T."/>
            <person name="Macchietto M."/>
            <person name="Millas R."/>
            <person name="McGilp L."/>
            <person name="Shao M."/>
            <person name="Duquette J."/>
            <person name="Hirsch C.N."/>
            <person name="Kimball J."/>
        </authorList>
    </citation>
    <scope>NUCLEOTIDE SEQUENCE</scope>
    <source>
        <tissue evidence="7">Fresh leaf tissue</tissue>
    </source>
</reference>
<sequence length="341" mass="37815">MEARDVTIHENFENWAHYNIRPSLLNLILEETAAADDDDNEMEAGLRLRALGLCCGHRGAFLPAAHGGRLRRLQRCAATASAFCSLAASGNGSTVGPVGSGAEVARAKRMLHVVLVSPLIPGNTGSIARTCAASAVGLHLVRPLGFKVDDTKLKRAGLDYWPYVVVKIHDSWDEFQDYFMKQDGEKRLLAFTKRGTSIHSDFSYKPGDWLVFGSETKGLPRSALEDCCREGLGGGTIQIPMVETYVRRSSQKKHKDYSQPRIFMHDDTYLGAFHGGSQGILLQIQPVHCRGIIYMLFQNVYWTPGVLKQSCHYSLVSYPSCRQKVGEELHCYLKLVCSHAK</sequence>
<keyword evidence="5" id="KW-0819">tRNA processing</keyword>
<evidence type="ECO:0000256" key="3">
    <source>
        <dbReference type="ARBA" id="ARBA00022679"/>
    </source>
</evidence>
<dbReference type="CDD" id="cd18094">
    <property type="entry name" value="SpoU-like_TrmL"/>
    <property type="match status" value="1"/>
</dbReference>
<feature type="domain" description="tRNA/rRNA methyltransferase SpoU type" evidence="6">
    <location>
        <begin position="111"/>
        <end position="243"/>
    </location>
</feature>
<dbReference type="AlphaFoldDB" id="A0A8J5UX46"/>
<dbReference type="Proteomes" id="UP000729402">
    <property type="component" value="Unassembled WGS sequence"/>
</dbReference>
<reference evidence="7" key="2">
    <citation type="submission" date="2021-02" db="EMBL/GenBank/DDBJ databases">
        <authorList>
            <person name="Kimball J.A."/>
            <person name="Haas M.W."/>
            <person name="Macchietto M."/>
            <person name="Kono T."/>
            <person name="Duquette J."/>
            <person name="Shao M."/>
        </authorList>
    </citation>
    <scope>NUCLEOTIDE SEQUENCE</scope>
    <source>
        <tissue evidence="7">Fresh leaf tissue</tissue>
    </source>
</reference>
<evidence type="ECO:0000256" key="1">
    <source>
        <dbReference type="ARBA" id="ARBA00022490"/>
    </source>
</evidence>
<name>A0A8J5UX46_ZIZPA</name>
<dbReference type="InterPro" id="IPR016914">
    <property type="entry name" value="TrmL"/>
</dbReference>
<dbReference type="HAMAP" id="MF_01885">
    <property type="entry name" value="tRNA_methyltr_TrmL"/>
    <property type="match status" value="1"/>
</dbReference>
<dbReference type="OrthoDB" id="5580682at2759"/>
<protein>
    <recommendedName>
        <fullName evidence="6">tRNA/rRNA methyltransferase SpoU type domain-containing protein</fullName>
    </recommendedName>
</protein>
<evidence type="ECO:0000256" key="2">
    <source>
        <dbReference type="ARBA" id="ARBA00022603"/>
    </source>
</evidence>